<feature type="chain" id="PRO_5045475037" evidence="1">
    <location>
        <begin position="23"/>
        <end position="314"/>
    </location>
</feature>
<feature type="signal peptide" evidence="1">
    <location>
        <begin position="1"/>
        <end position="22"/>
    </location>
</feature>
<evidence type="ECO:0000313" key="3">
    <source>
        <dbReference type="Proteomes" id="UP000774617"/>
    </source>
</evidence>
<dbReference type="EMBL" id="JAGTJR010000016">
    <property type="protein sequence ID" value="KAH7047584.1"/>
    <property type="molecule type" value="Genomic_DNA"/>
</dbReference>
<accession>A0ABQ8G836</accession>
<evidence type="ECO:0000313" key="2">
    <source>
        <dbReference type="EMBL" id="KAH7047584.1"/>
    </source>
</evidence>
<organism evidence="2 3">
    <name type="scientific">Macrophomina phaseolina</name>
    <dbReference type="NCBI Taxonomy" id="35725"/>
    <lineage>
        <taxon>Eukaryota</taxon>
        <taxon>Fungi</taxon>
        <taxon>Dikarya</taxon>
        <taxon>Ascomycota</taxon>
        <taxon>Pezizomycotina</taxon>
        <taxon>Dothideomycetes</taxon>
        <taxon>Dothideomycetes incertae sedis</taxon>
        <taxon>Botryosphaeriales</taxon>
        <taxon>Botryosphaeriaceae</taxon>
        <taxon>Macrophomina</taxon>
    </lineage>
</organism>
<gene>
    <name evidence="2" type="ORF">B0J12DRAFT_626627</name>
</gene>
<keyword evidence="3" id="KW-1185">Reference proteome</keyword>
<keyword evidence="1" id="KW-0732">Signal</keyword>
<dbReference type="Proteomes" id="UP000774617">
    <property type="component" value="Unassembled WGS sequence"/>
</dbReference>
<sequence>MKAAAALPLLAALAAQAHPIHGENKATANPTGICKFDRRSVLDTLSASNPPASKRAAASAATTWDPPSSLVTPLNEVWEHTMKTYGGDPLTFKNYGYDHIINTKGNIQYCVRWDSKKTVTAAQRAKIETALGKMYNKWVSAALAGFDGFPYDSVNVTVSGWATNDTSLLQGSTDGVTIHSSTVDADGIPECDPACGRAFHYADGDYSGCKGGEADRYDVSLWLSDSLDDGAGGYGGDWGQQVGADYMLQNLDADSIHILLHEMGHTLALDDFYDWTPTGESSFIMLAGSAMEITEFDAWMARDWWRHIKSRFNL</sequence>
<reference evidence="2 3" key="1">
    <citation type="journal article" date="2021" name="Nat. Commun.">
        <title>Genetic determinants of endophytism in the Arabidopsis root mycobiome.</title>
        <authorList>
            <person name="Mesny F."/>
            <person name="Miyauchi S."/>
            <person name="Thiergart T."/>
            <person name="Pickel B."/>
            <person name="Atanasova L."/>
            <person name="Karlsson M."/>
            <person name="Huettel B."/>
            <person name="Barry K.W."/>
            <person name="Haridas S."/>
            <person name="Chen C."/>
            <person name="Bauer D."/>
            <person name="Andreopoulos W."/>
            <person name="Pangilinan J."/>
            <person name="LaButti K."/>
            <person name="Riley R."/>
            <person name="Lipzen A."/>
            <person name="Clum A."/>
            <person name="Drula E."/>
            <person name="Henrissat B."/>
            <person name="Kohler A."/>
            <person name="Grigoriev I.V."/>
            <person name="Martin F.M."/>
            <person name="Hacquard S."/>
        </authorList>
    </citation>
    <scope>NUCLEOTIDE SEQUENCE [LARGE SCALE GENOMIC DNA]</scope>
    <source>
        <strain evidence="2 3">MPI-SDFR-AT-0080</strain>
    </source>
</reference>
<evidence type="ECO:0000256" key="1">
    <source>
        <dbReference type="SAM" id="SignalP"/>
    </source>
</evidence>
<dbReference type="PANTHER" id="PTHR35606:SF4">
    <property type="entry name" value="CELLULOSE-BINDING FAMILY II PROTEIN"/>
    <property type="match status" value="1"/>
</dbReference>
<dbReference type="SUPFAM" id="SSF55486">
    <property type="entry name" value="Metalloproteases ('zincins'), catalytic domain"/>
    <property type="match status" value="1"/>
</dbReference>
<dbReference type="PANTHER" id="PTHR35606">
    <property type="entry name" value="CELLULOSE-BINDING FAMILY II PROTEIN"/>
    <property type="match status" value="1"/>
</dbReference>
<proteinExistence type="predicted"/>
<comment type="caution">
    <text evidence="2">The sequence shown here is derived from an EMBL/GenBank/DDBJ whole genome shotgun (WGS) entry which is preliminary data.</text>
</comment>
<protein>
    <submittedName>
        <fullName evidence="2">Uncharacterized protein</fullName>
    </submittedName>
</protein>
<name>A0ABQ8G836_9PEZI</name>